<dbReference type="RefSeq" id="WP_120033570.1">
    <property type="nucleotide sequence ID" value="NZ_QVMU01000019.1"/>
</dbReference>
<evidence type="ECO:0000313" key="2">
    <source>
        <dbReference type="Proteomes" id="UP000273252"/>
    </source>
</evidence>
<keyword evidence="2" id="KW-1185">Reference proteome</keyword>
<dbReference type="EMBL" id="QVMU01000019">
    <property type="protein sequence ID" value="RJX68623.1"/>
    <property type="molecule type" value="Genomic_DNA"/>
</dbReference>
<evidence type="ECO:0000313" key="1">
    <source>
        <dbReference type="EMBL" id="RJX68623.1"/>
    </source>
</evidence>
<reference evidence="1 2" key="1">
    <citation type="submission" date="2018-08" db="EMBL/GenBank/DDBJ databases">
        <title>Vibrio isolated from the Eastern China Marginal Seas.</title>
        <authorList>
            <person name="Li Y."/>
        </authorList>
    </citation>
    <scope>NUCLEOTIDE SEQUENCE [LARGE SCALE GENOMIC DNA]</scope>
    <source>
        <strain evidence="1 2">BEI233</strain>
    </source>
</reference>
<proteinExistence type="predicted"/>
<protein>
    <submittedName>
        <fullName evidence="1">Uncharacterized protein</fullName>
    </submittedName>
</protein>
<sequence>MEKDLYQELANRNYLKLKLDNVAFTKKTQRNGSPLDRYRNEILFFRHEMKCSYQDIEKWLLAYKGVKRSKVRIFKKIKEWEKENASKKKSSPKET</sequence>
<dbReference type="Proteomes" id="UP000273252">
    <property type="component" value="Unassembled WGS sequence"/>
</dbReference>
<comment type="caution">
    <text evidence="1">The sequence shown here is derived from an EMBL/GenBank/DDBJ whole genome shotgun (WGS) entry which is preliminary data.</text>
</comment>
<name>A0A3A6QN78_9VIBR</name>
<gene>
    <name evidence="1" type="ORF">DZ860_16640</name>
</gene>
<accession>A0A3A6QN78</accession>
<organism evidence="1 2">
    <name type="scientific">Vibrio sinensis</name>
    <dbReference type="NCBI Taxonomy" id="2302434"/>
    <lineage>
        <taxon>Bacteria</taxon>
        <taxon>Pseudomonadati</taxon>
        <taxon>Pseudomonadota</taxon>
        <taxon>Gammaproteobacteria</taxon>
        <taxon>Vibrionales</taxon>
        <taxon>Vibrionaceae</taxon>
        <taxon>Vibrio</taxon>
    </lineage>
</organism>
<dbReference type="AlphaFoldDB" id="A0A3A6QN78"/>